<name>F0TBS2_METLA</name>
<organism evidence="1 2">
    <name type="scientific">Methanobacterium lacus (strain AL-21)</name>
    <dbReference type="NCBI Taxonomy" id="877455"/>
    <lineage>
        <taxon>Archaea</taxon>
        <taxon>Methanobacteriati</taxon>
        <taxon>Methanobacteriota</taxon>
        <taxon>Methanomada group</taxon>
        <taxon>Methanobacteria</taxon>
        <taxon>Methanobacteriales</taxon>
        <taxon>Methanobacteriaceae</taxon>
        <taxon>Methanobacterium</taxon>
    </lineage>
</organism>
<reference evidence="1 2" key="2">
    <citation type="journal article" date="2014" name="Int. J. Syst. Evol. Microbiol.">
        <title>Methanobacterium paludis sp. nov. and a novel strain of Methanobacterium lacus isolated from northern peatlands.</title>
        <authorList>
            <person name="Cadillo-Quiroz H."/>
            <person name="Brauer S.L."/>
            <person name="Goodson N."/>
            <person name="Yavitt J.B."/>
            <person name="Zinder S.H."/>
        </authorList>
    </citation>
    <scope>NUCLEOTIDE SEQUENCE [LARGE SCALE GENOMIC DNA]</scope>
    <source>
        <strain evidence="1 2">AL-21</strain>
    </source>
</reference>
<evidence type="ECO:0000313" key="2">
    <source>
        <dbReference type="Proteomes" id="UP000007490"/>
    </source>
</evidence>
<keyword evidence="1" id="KW-0808">Transferase</keyword>
<keyword evidence="2" id="KW-1185">Reference proteome</keyword>
<dbReference type="Pfam" id="PF13704">
    <property type="entry name" value="Glyco_tranf_2_4"/>
    <property type="match status" value="1"/>
</dbReference>
<dbReference type="HOGENOM" id="CLU_782140_0_0_2"/>
<dbReference type="eggNOG" id="arCOG01381">
    <property type="taxonomic scope" value="Archaea"/>
</dbReference>
<dbReference type="RefSeq" id="WP_013644500.1">
    <property type="nucleotide sequence ID" value="NC_015216.1"/>
</dbReference>
<dbReference type="GO" id="GO:0016740">
    <property type="term" value="F:transferase activity"/>
    <property type="evidence" value="ECO:0007669"/>
    <property type="project" value="UniProtKB-KW"/>
</dbReference>
<dbReference type="Gene3D" id="3.90.550.10">
    <property type="entry name" value="Spore Coat Polysaccharide Biosynthesis Protein SpsA, Chain A"/>
    <property type="match status" value="1"/>
</dbReference>
<dbReference type="GeneID" id="10277349"/>
<reference evidence="2" key="1">
    <citation type="submission" date="2011-02" db="EMBL/GenBank/DDBJ databases">
        <title>Complete sequence of Methanobacterium sp. AL-21.</title>
        <authorList>
            <consortium name="US DOE Joint Genome Institute"/>
            <person name="Lucas S."/>
            <person name="Copeland A."/>
            <person name="Lapidus A."/>
            <person name="Cheng J.-F."/>
            <person name="Goodwin L."/>
            <person name="Pitluck S."/>
            <person name="Chertkov O."/>
            <person name="Detter J.C."/>
            <person name="Han C."/>
            <person name="Tapia R."/>
            <person name="Land M."/>
            <person name="Hauser L."/>
            <person name="Kyrpides N."/>
            <person name="Ivanova N."/>
            <person name="Mikhailova N."/>
            <person name="Pagani I."/>
            <person name="Cadillo-Quiroz H."/>
            <person name="Imachi H."/>
            <person name="Zinder S."/>
            <person name="Liu W."/>
            <person name="Woyke T."/>
        </authorList>
    </citation>
    <scope>NUCLEOTIDE SEQUENCE [LARGE SCALE GENOMIC DNA]</scope>
    <source>
        <strain evidence="2">AL-21</strain>
    </source>
</reference>
<evidence type="ECO:0000313" key="1">
    <source>
        <dbReference type="EMBL" id="ADZ09149.1"/>
    </source>
</evidence>
<sequence length="354" mass="40771">MVNKKIFSISMVKNEMDIIESFVRYNVNYLDGMIILDNGSTDKTLEMLKSLKNEGLPIFVIEDDTRAFDKILKMNMLLNKAVHEYNADIVTPLDADEFMLSSDGGSPREHIEKLTSPNYFVAKWKVYVPDFTKNQEERFIPRKIVMARDDSTRDWHTLYKVIIPRELVTDYGVTVTRGSHSLVIPPEHKNNLKRVVNPDLRIAHFPIRSKEQTVSKVAVGWLNAISSVEKKPNDSFHWKNIFSQLKSQKEIADEDVVAIASEFSCENDDTPKLLTEDPMDLSFCTNIELKYTNEKINPMSNLLESCEYMAQSCVDAKKLSIKQQNKLNQMENSISWKITSPLRKAKAWAKRLKN</sequence>
<dbReference type="SUPFAM" id="SSF53448">
    <property type="entry name" value="Nucleotide-diphospho-sugar transferases"/>
    <property type="match status" value="1"/>
</dbReference>
<dbReference type="AlphaFoldDB" id="F0TBS2"/>
<gene>
    <name evidence="1" type="ordered locus">Metbo_0900</name>
</gene>
<dbReference type="OrthoDB" id="71501at2157"/>
<protein>
    <submittedName>
        <fullName evidence="1">Glycosyl transferase family 2</fullName>
    </submittedName>
</protein>
<accession>F0TBS2</accession>
<proteinExistence type="predicted"/>
<dbReference type="EMBL" id="CP002551">
    <property type="protein sequence ID" value="ADZ09149.1"/>
    <property type="molecule type" value="Genomic_DNA"/>
</dbReference>
<dbReference type="Proteomes" id="UP000007490">
    <property type="component" value="Chromosome"/>
</dbReference>
<dbReference type="InterPro" id="IPR029044">
    <property type="entry name" value="Nucleotide-diphossugar_trans"/>
</dbReference>
<dbReference type="KEGG" id="mel:Metbo_0900"/>
<dbReference type="CDD" id="cd00761">
    <property type="entry name" value="Glyco_tranf_GTA_type"/>
    <property type="match status" value="1"/>
</dbReference>